<gene>
    <name evidence="1" type="ORF">EXIGLDRAFT_725124</name>
</gene>
<sequence>MDTDAARAAVIGAPGVTPHSVVRDDVAIGTHDGASSPQLPNALRLFLGTGASHDSRVPFAAESATERPQSAMDCAAANVERSARRLTTHVQEVGSRGIARQAVGSDGVDDYDTNSSAHRDEEGISTTYYIFAAQDANGGPGRDDAVLVPTRAAAEPPAGRLSGFERPVFRVEGKGLRRREALLPTDEFLHDQSTASVLATL</sequence>
<dbReference type="Proteomes" id="UP000077266">
    <property type="component" value="Unassembled WGS sequence"/>
</dbReference>
<dbReference type="InParanoid" id="A0A165E5R9"/>
<dbReference type="EMBL" id="KV426165">
    <property type="protein sequence ID" value="KZV86131.1"/>
    <property type="molecule type" value="Genomic_DNA"/>
</dbReference>
<proteinExistence type="predicted"/>
<dbReference type="AlphaFoldDB" id="A0A165E5R9"/>
<organism evidence="1 2">
    <name type="scientific">Exidia glandulosa HHB12029</name>
    <dbReference type="NCBI Taxonomy" id="1314781"/>
    <lineage>
        <taxon>Eukaryota</taxon>
        <taxon>Fungi</taxon>
        <taxon>Dikarya</taxon>
        <taxon>Basidiomycota</taxon>
        <taxon>Agaricomycotina</taxon>
        <taxon>Agaricomycetes</taxon>
        <taxon>Auriculariales</taxon>
        <taxon>Exidiaceae</taxon>
        <taxon>Exidia</taxon>
    </lineage>
</organism>
<keyword evidence="2" id="KW-1185">Reference proteome</keyword>
<evidence type="ECO:0000313" key="1">
    <source>
        <dbReference type="EMBL" id="KZV86131.1"/>
    </source>
</evidence>
<accession>A0A165E5R9</accession>
<evidence type="ECO:0000313" key="2">
    <source>
        <dbReference type="Proteomes" id="UP000077266"/>
    </source>
</evidence>
<reference evidence="1 2" key="1">
    <citation type="journal article" date="2016" name="Mol. Biol. Evol.">
        <title>Comparative Genomics of Early-Diverging Mushroom-Forming Fungi Provides Insights into the Origins of Lignocellulose Decay Capabilities.</title>
        <authorList>
            <person name="Nagy L.G."/>
            <person name="Riley R."/>
            <person name="Tritt A."/>
            <person name="Adam C."/>
            <person name="Daum C."/>
            <person name="Floudas D."/>
            <person name="Sun H."/>
            <person name="Yadav J.S."/>
            <person name="Pangilinan J."/>
            <person name="Larsson K.H."/>
            <person name="Matsuura K."/>
            <person name="Barry K."/>
            <person name="Labutti K."/>
            <person name="Kuo R."/>
            <person name="Ohm R.A."/>
            <person name="Bhattacharya S.S."/>
            <person name="Shirouzu T."/>
            <person name="Yoshinaga Y."/>
            <person name="Martin F.M."/>
            <person name="Grigoriev I.V."/>
            <person name="Hibbett D.S."/>
        </authorList>
    </citation>
    <scope>NUCLEOTIDE SEQUENCE [LARGE SCALE GENOMIC DNA]</scope>
    <source>
        <strain evidence="1 2">HHB12029</strain>
    </source>
</reference>
<protein>
    <submittedName>
        <fullName evidence="1">Uncharacterized protein</fullName>
    </submittedName>
</protein>
<name>A0A165E5R9_EXIGL</name>